<sequence length="393" mass="43342">MSSNYRDNDVHYATKAIHVGQDPEQWNSLAVVPHIALSTTYKQHHPGQPKEFEYGRGGNPTRNVLEACMASLDGAKHCVTFASGLAALDGMTTILSAGDHIVAMNDLYGGTNRFLRRVSEKQGLSTTFVDVNAEDLYKAAFKENTKMVWIETPTNPTLRIVDIKKAVSIAKAKNPGIIVVVDNTFVTSYFQRPLELGADVTYYSCTKYMNGHSDVIMGAVCLNNDELHDRVRFVQFAVGAVPSPFDCYLVNRSLKTLKVRMEEHQKNSLIVGKFLEGHPKVEKVRHPGLPSHPDHAIVKEQQYGYSGMISFYLKGGLEESNKFLKAVKVFTLAESLGGFESLAELPYSMTHASVVEEERVALGVTNNLIRLSVGLENAGDLCDDIDQALNVAC</sequence>
<dbReference type="InterPro" id="IPR000277">
    <property type="entry name" value="Cys/Met-Metab_PyrdxlP-dep_enz"/>
</dbReference>
<dbReference type="EMBL" id="BT081167">
    <property type="protein sequence ID" value="ACO15591.1"/>
    <property type="molecule type" value="mRNA"/>
</dbReference>
<dbReference type="SUPFAM" id="SSF53383">
    <property type="entry name" value="PLP-dependent transferases"/>
    <property type="match status" value="1"/>
</dbReference>
<dbReference type="GO" id="GO:0019346">
    <property type="term" value="P:transsulfuration"/>
    <property type="evidence" value="ECO:0007669"/>
    <property type="project" value="InterPro"/>
</dbReference>
<evidence type="ECO:0000256" key="3">
    <source>
        <dbReference type="ARBA" id="ARBA00009077"/>
    </source>
</evidence>
<dbReference type="PROSITE" id="PS00868">
    <property type="entry name" value="CYS_MET_METAB_PP"/>
    <property type="match status" value="1"/>
</dbReference>
<dbReference type="Gene3D" id="3.90.1150.10">
    <property type="entry name" value="Aspartate Aminotransferase, domain 1"/>
    <property type="match status" value="1"/>
</dbReference>
<dbReference type="FunFam" id="3.40.640.10:FF:000009">
    <property type="entry name" value="Cystathionine gamma-synthase homolog"/>
    <property type="match status" value="1"/>
</dbReference>
<keyword evidence="5 8" id="KW-0663">Pyridoxal phosphate</keyword>
<proteinExistence type="evidence at transcript level"/>
<dbReference type="InterPro" id="IPR015424">
    <property type="entry name" value="PyrdxlP-dep_Trfase"/>
</dbReference>
<accession>C1C2T8</accession>
<evidence type="ECO:0000256" key="1">
    <source>
        <dbReference type="ARBA" id="ARBA00001933"/>
    </source>
</evidence>
<dbReference type="GO" id="GO:0030170">
    <property type="term" value="F:pyridoxal phosphate binding"/>
    <property type="evidence" value="ECO:0007669"/>
    <property type="project" value="InterPro"/>
</dbReference>
<evidence type="ECO:0000256" key="8">
    <source>
        <dbReference type="PIRSR" id="PIRSR001434-2"/>
    </source>
</evidence>
<gene>
    <name evidence="10" type="primary">CGL</name>
</gene>
<evidence type="ECO:0000256" key="4">
    <source>
        <dbReference type="ARBA" id="ARBA00012085"/>
    </source>
</evidence>
<dbReference type="InterPro" id="IPR015422">
    <property type="entry name" value="PyrdxlP-dep_Trfase_small"/>
</dbReference>
<dbReference type="GO" id="GO:0004123">
    <property type="term" value="F:cystathionine gamma-lyase activity"/>
    <property type="evidence" value="ECO:0007669"/>
    <property type="project" value="TreeGrafter"/>
</dbReference>
<dbReference type="PANTHER" id="PTHR11808">
    <property type="entry name" value="TRANS-SULFURATION ENZYME FAMILY MEMBER"/>
    <property type="match status" value="1"/>
</dbReference>
<reference evidence="10" key="1">
    <citation type="submission" date="2009-03" db="EMBL/GenBank/DDBJ databases">
        <title>Caligus clemensi ESTs and full-length cDNAs.</title>
        <authorList>
            <person name="Yasuike M."/>
            <person name="von Schalburg K."/>
            <person name="Cooper G."/>
            <person name="Leong J."/>
            <person name="Jones S.R.M."/>
            <person name="Koop B.F."/>
        </authorList>
    </citation>
    <scope>NUCLEOTIDE SEQUENCE</scope>
    <source>
        <tissue evidence="10">Whole</tissue>
    </source>
</reference>
<dbReference type="UniPathway" id="UPA00136">
    <property type="reaction ID" value="UER00202"/>
</dbReference>
<dbReference type="EC" id="4.4.1.1" evidence="4"/>
<evidence type="ECO:0000256" key="6">
    <source>
        <dbReference type="ARBA" id="ARBA00023192"/>
    </source>
</evidence>
<dbReference type="InterPro" id="IPR015421">
    <property type="entry name" value="PyrdxlP-dep_Trfase_major"/>
</dbReference>
<dbReference type="GO" id="GO:0019343">
    <property type="term" value="P:cysteine biosynthetic process via cystathionine"/>
    <property type="evidence" value="ECO:0007669"/>
    <property type="project" value="TreeGrafter"/>
</dbReference>
<evidence type="ECO:0000256" key="2">
    <source>
        <dbReference type="ARBA" id="ARBA00005038"/>
    </source>
</evidence>
<dbReference type="FunFam" id="3.90.1150.10:FF:000008">
    <property type="entry name" value="Cystathionine gamma-synthase"/>
    <property type="match status" value="1"/>
</dbReference>
<dbReference type="PIRSF" id="PIRSF001434">
    <property type="entry name" value="CGS"/>
    <property type="match status" value="1"/>
</dbReference>
<keyword evidence="6" id="KW-0028">Amino-acid biosynthesis</keyword>
<evidence type="ECO:0000256" key="9">
    <source>
        <dbReference type="RuleBase" id="RU362118"/>
    </source>
</evidence>
<comment type="pathway">
    <text evidence="2">Amino-acid biosynthesis; L-cysteine biosynthesis; L-cysteine from L-homocysteine and L-serine: step 2/2.</text>
</comment>
<dbReference type="Pfam" id="PF01053">
    <property type="entry name" value="Cys_Met_Meta_PP"/>
    <property type="match status" value="1"/>
</dbReference>
<organism evidence="10">
    <name type="scientific">Caligus clemensi</name>
    <name type="common">Sea louse</name>
    <dbReference type="NCBI Taxonomy" id="344056"/>
    <lineage>
        <taxon>Eukaryota</taxon>
        <taxon>Metazoa</taxon>
        <taxon>Ecdysozoa</taxon>
        <taxon>Arthropoda</taxon>
        <taxon>Crustacea</taxon>
        <taxon>Multicrustacea</taxon>
        <taxon>Hexanauplia</taxon>
        <taxon>Copepoda</taxon>
        <taxon>Siphonostomatoida</taxon>
        <taxon>Caligidae</taxon>
        <taxon>Caligus</taxon>
    </lineage>
</organism>
<keyword evidence="6" id="KW-0198">Cysteine biosynthesis</keyword>
<comment type="cofactor">
    <cofactor evidence="1 9">
        <name>pyridoxal 5'-phosphate</name>
        <dbReference type="ChEBI" id="CHEBI:597326"/>
    </cofactor>
</comment>
<protein>
    <recommendedName>
        <fullName evidence="4">cystathionine gamma-lyase</fullName>
        <ecNumber evidence="4">4.4.1.1</ecNumber>
    </recommendedName>
    <alternativeName>
        <fullName evidence="7">Gamma-cystathionase</fullName>
    </alternativeName>
</protein>
<comment type="similarity">
    <text evidence="3 9">Belongs to the trans-sulfuration enzymes family.</text>
</comment>
<evidence type="ECO:0000256" key="5">
    <source>
        <dbReference type="ARBA" id="ARBA00022898"/>
    </source>
</evidence>
<evidence type="ECO:0000313" key="10">
    <source>
        <dbReference type="EMBL" id="ACO15591.1"/>
    </source>
</evidence>
<evidence type="ECO:0000256" key="7">
    <source>
        <dbReference type="ARBA" id="ARBA00029853"/>
    </source>
</evidence>
<dbReference type="PANTHER" id="PTHR11808:SF15">
    <property type="entry name" value="CYSTATHIONINE GAMMA-LYASE"/>
    <property type="match status" value="1"/>
</dbReference>
<dbReference type="CDD" id="cd00614">
    <property type="entry name" value="CGS_like"/>
    <property type="match status" value="1"/>
</dbReference>
<dbReference type="AlphaFoldDB" id="C1C2T8"/>
<dbReference type="InterPro" id="IPR054542">
    <property type="entry name" value="Cys_met_metab_PP"/>
</dbReference>
<name>C1C2T8_CALCM</name>
<dbReference type="Gene3D" id="3.40.640.10">
    <property type="entry name" value="Type I PLP-dependent aspartate aminotransferase-like (Major domain)"/>
    <property type="match status" value="1"/>
</dbReference>
<feature type="modified residue" description="N6-(pyridoxal phosphate)lysine" evidence="8">
    <location>
        <position position="207"/>
    </location>
</feature>
<dbReference type="GO" id="GO:0005737">
    <property type="term" value="C:cytoplasm"/>
    <property type="evidence" value="ECO:0007669"/>
    <property type="project" value="TreeGrafter"/>
</dbReference>
<keyword evidence="10" id="KW-0456">Lyase</keyword>